<reference evidence="2" key="1">
    <citation type="journal article" date="2014" name="Int. J. Syst. Evol. Microbiol.">
        <title>Complete genome sequence of Corynebacterium casei LMG S-19264T (=DSM 44701T), isolated from a smear-ripened cheese.</title>
        <authorList>
            <consortium name="US DOE Joint Genome Institute (JGI-PGF)"/>
            <person name="Walter F."/>
            <person name="Albersmeier A."/>
            <person name="Kalinowski J."/>
            <person name="Ruckert C."/>
        </authorList>
    </citation>
    <scope>NUCLEOTIDE SEQUENCE</scope>
    <source>
        <strain evidence="2">JCM 4815</strain>
    </source>
</reference>
<evidence type="ECO:0008006" key="4">
    <source>
        <dbReference type="Google" id="ProtNLM"/>
    </source>
</evidence>
<dbReference type="AlphaFoldDB" id="A0A918PQ95"/>
<gene>
    <name evidence="2" type="ORF">GCM10010365_44400</name>
</gene>
<feature type="transmembrane region" description="Helical" evidence="1">
    <location>
        <begin position="100"/>
        <end position="121"/>
    </location>
</feature>
<feature type="transmembrane region" description="Helical" evidence="1">
    <location>
        <begin position="133"/>
        <end position="153"/>
    </location>
</feature>
<organism evidence="2 3">
    <name type="scientific">Streptomyces poonensis</name>
    <dbReference type="NCBI Taxonomy" id="68255"/>
    <lineage>
        <taxon>Bacteria</taxon>
        <taxon>Bacillati</taxon>
        <taxon>Actinomycetota</taxon>
        <taxon>Actinomycetes</taxon>
        <taxon>Kitasatosporales</taxon>
        <taxon>Streptomycetaceae</taxon>
        <taxon>Streptomyces</taxon>
    </lineage>
</organism>
<keyword evidence="3" id="KW-1185">Reference proteome</keyword>
<keyword evidence="1" id="KW-0472">Membrane</keyword>
<feature type="transmembrane region" description="Helical" evidence="1">
    <location>
        <begin position="76"/>
        <end position="93"/>
    </location>
</feature>
<dbReference type="EMBL" id="BMVW01000008">
    <property type="protein sequence ID" value="GGZ19139.1"/>
    <property type="molecule type" value="Genomic_DNA"/>
</dbReference>
<evidence type="ECO:0000313" key="2">
    <source>
        <dbReference type="EMBL" id="GGZ19139.1"/>
    </source>
</evidence>
<proteinExistence type="predicted"/>
<comment type="caution">
    <text evidence="2">The sequence shown here is derived from an EMBL/GenBank/DDBJ whole genome shotgun (WGS) entry which is preliminary data.</text>
</comment>
<protein>
    <recommendedName>
        <fullName evidence="4">DoxX family membrane protein</fullName>
    </recommendedName>
</protein>
<evidence type="ECO:0000256" key="1">
    <source>
        <dbReference type="SAM" id="Phobius"/>
    </source>
</evidence>
<dbReference type="PANTHER" id="PTHR36974">
    <property type="entry name" value="MEMBRANE PROTEIN-RELATED"/>
    <property type="match status" value="1"/>
</dbReference>
<keyword evidence="1" id="KW-1133">Transmembrane helix</keyword>
<dbReference type="PANTHER" id="PTHR36974:SF1">
    <property type="entry name" value="DOXX FAMILY MEMBRANE PROTEIN"/>
    <property type="match status" value="1"/>
</dbReference>
<reference evidence="2" key="2">
    <citation type="submission" date="2020-09" db="EMBL/GenBank/DDBJ databases">
        <authorList>
            <person name="Sun Q."/>
            <person name="Ohkuma M."/>
        </authorList>
    </citation>
    <scope>NUCLEOTIDE SEQUENCE</scope>
    <source>
        <strain evidence="2">JCM 4815</strain>
    </source>
</reference>
<name>A0A918PQ95_9ACTN</name>
<sequence length="176" mass="18666">MFGTLMLLVGPTMAFRLLGTSGINRFATWRASSVHGLAVMLVATATAHFTPQSGSVMPSHDDLVAMVPPFAPFPRVLVYATGVLELLGAAGLVRTATRPTAGIGLAALFVLLLPANVHAAIEGIPLNGDPATPLWFRIPEQMLFIAIALWAASPTDRAKPSLRRSRGVPTRSRYAP</sequence>
<keyword evidence="1" id="KW-0812">Transmembrane</keyword>
<evidence type="ECO:0000313" key="3">
    <source>
        <dbReference type="Proteomes" id="UP000622166"/>
    </source>
</evidence>
<dbReference type="Proteomes" id="UP000622166">
    <property type="component" value="Unassembled WGS sequence"/>
</dbReference>
<accession>A0A918PQ95</accession>